<feature type="transmembrane region" description="Helical" evidence="7">
    <location>
        <begin position="111"/>
        <end position="134"/>
    </location>
</feature>
<keyword evidence="9" id="KW-1185">Reference proteome</keyword>
<dbReference type="Proteomes" id="UP000678276">
    <property type="component" value="Unassembled WGS sequence"/>
</dbReference>
<reference evidence="8 9" key="1">
    <citation type="submission" date="2021-04" db="EMBL/GenBank/DDBJ databases">
        <title>Whole genome sequence of Jiella sp. KSK16Y-1.</title>
        <authorList>
            <person name="Tuo L."/>
        </authorList>
    </citation>
    <scope>NUCLEOTIDE SEQUENCE [LARGE SCALE GENOMIC DNA]</scope>
    <source>
        <strain evidence="8 9">KSK16Y-1</strain>
    </source>
</reference>
<dbReference type="CDD" id="cd06580">
    <property type="entry name" value="TM_PBP1_transp_TpRbsC_like"/>
    <property type="match status" value="1"/>
</dbReference>
<evidence type="ECO:0000256" key="5">
    <source>
        <dbReference type="ARBA" id="ARBA00023136"/>
    </source>
</evidence>
<feature type="transmembrane region" description="Helical" evidence="7">
    <location>
        <begin position="278"/>
        <end position="303"/>
    </location>
</feature>
<protein>
    <submittedName>
        <fullName evidence="8">ABC transporter permease</fullName>
    </submittedName>
</protein>
<organism evidence="8 9">
    <name type="scientific">Jiella mangrovi</name>
    <dbReference type="NCBI Taxonomy" id="2821407"/>
    <lineage>
        <taxon>Bacteria</taxon>
        <taxon>Pseudomonadati</taxon>
        <taxon>Pseudomonadota</taxon>
        <taxon>Alphaproteobacteria</taxon>
        <taxon>Hyphomicrobiales</taxon>
        <taxon>Aurantimonadaceae</taxon>
        <taxon>Jiella</taxon>
    </lineage>
</organism>
<gene>
    <name evidence="8" type="ORF">J6595_19910</name>
</gene>
<dbReference type="InterPro" id="IPR001851">
    <property type="entry name" value="ABC_transp_permease"/>
</dbReference>
<keyword evidence="5 7" id="KW-0472">Membrane</keyword>
<name>A0ABS4BM88_9HYPH</name>
<feature type="transmembrane region" description="Helical" evidence="7">
    <location>
        <begin position="143"/>
        <end position="161"/>
    </location>
</feature>
<dbReference type="PANTHER" id="PTHR47089">
    <property type="entry name" value="ABC TRANSPORTER, PERMEASE PROTEIN"/>
    <property type="match status" value="1"/>
</dbReference>
<feature type="transmembrane region" description="Helical" evidence="7">
    <location>
        <begin position="12"/>
        <end position="34"/>
    </location>
</feature>
<comment type="subcellular location">
    <subcellularLocation>
        <location evidence="1">Cell membrane</location>
        <topology evidence="1">Multi-pass membrane protein</topology>
    </subcellularLocation>
</comment>
<keyword evidence="2" id="KW-1003">Cell membrane</keyword>
<evidence type="ECO:0000313" key="9">
    <source>
        <dbReference type="Proteomes" id="UP000678276"/>
    </source>
</evidence>
<feature type="transmembrane region" description="Helical" evidence="7">
    <location>
        <begin position="89"/>
        <end position="105"/>
    </location>
</feature>
<comment type="caution">
    <text evidence="8">The sequence shown here is derived from an EMBL/GenBank/DDBJ whole genome shotgun (WGS) entry which is preliminary data.</text>
</comment>
<keyword evidence="3 7" id="KW-0812">Transmembrane</keyword>
<proteinExistence type="predicted"/>
<feature type="transmembrane region" description="Helical" evidence="7">
    <location>
        <begin position="315"/>
        <end position="335"/>
    </location>
</feature>
<evidence type="ECO:0000256" key="2">
    <source>
        <dbReference type="ARBA" id="ARBA00022475"/>
    </source>
</evidence>
<evidence type="ECO:0000256" key="4">
    <source>
        <dbReference type="ARBA" id="ARBA00022989"/>
    </source>
</evidence>
<keyword evidence="4 7" id="KW-1133">Transmembrane helix</keyword>
<accession>A0ABS4BM88</accession>
<evidence type="ECO:0000313" key="8">
    <source>
        <dbReference type="EMBL" id="MBP0617850.1"/>
    </source>
</evidence>
<dbReference type="PANTHER" id="PTHR47089:SF1">
    <property type="entry name" value="GUANOSINE ABC TRANSPORTER PERMEASE PROTEIN NUPP"/>
    <property type="match status" value="1"/>
</dbReference>
<feature type="transmembrane region" description="Helical" evidence="7">
    <location>
        <begin position="59"/>
        <end position="77"/>
    </location>
</feature>
<feature type="transmembrane region" description="Helical" evidence="7">
    <location>
        <begin position="233"/>
        <end position="258"/>
    </location>
</feature>
<evidence type="ECO:0000256" key="6">
    <source>
        <dbReference type="SAM" id="MobiDB-lite"/>
    </source>
</evidence>
<feature type="transmembrane region" description="Helical" evidence="7">
    <location>
        <begin position="193"/>
        <end position="212"/>
    </location>
</feature>
<evidence type="ECO:0000256" key="3">
    <source>
        <dbReference type="ARBA" id="ARBA00022692"/>
    </source>
</evidence>
<evidence type="ECO:0000256" key="1">
    <source>
        <dbReference type="ARBA" id="ARBA00004651"/>
    </source>
</evidence>
<dbReference type="Pfam" id="PF02653">
    <property type="entry name" value="BPD_transp_2"/>
    <property type="match status" value="1"/>
</dbReference>
<dbReference type="EMBL" id="JAGJCF010000021">
    <property type="protein sequence ID" value="MBP0617850.1"/>
    <property type="molecule type" value="Genomic_DNA"/>
</dbReference>
<evidence type="ECO:0000256" key="7">
    <source>
        <dbReference type="SAM" id="Phobius"/>
    </source>
</evidence>
<feature type="region of interest" description="Disordered" evidence="6">
    <location>
        <begin position="355"/>
        <end position="378"/>
    </location>
</feature>
<sequence>MEPRRQESRAMMLAAPVIAVALTLVVGAVLFTLLGHDGLGAILEIFVKPLFNPYRWQDLLVKAAPLAMIATGLAIGFRANVWNIGAEGQYILGGLAGTGIALATLDMSGGWILPLMLLAGIVGGMAWAAIPAVLKTTLGVNEILSSLMLNYVAIQLLYYLMRGPWKDPMGFNFPQTAMFTADQTLPMVVPGTLIHLGVPLAVAVALTAFFVMTRTITGFQMRVVGLAPKAAAFGGFGAASTVWIALMAGGGLAGFAGILEASGPFGQMVPQFPTGYGYTAIIVAFLGRLNPLGILLAAMVLALTYVGGESAQTTIGLPSAATGVFQAMMLFFLLATDILVRYRVVSGRAAPKTARAPGKAEAEAKSGAKTGETKVVTA</sequence>